<sequence length="608" mass="68249">MILSCGLVREGLVFPVDIDIDDKKTVGHLKEIIAAKLSKRLKRNLIDVRLFLAKTAKEDETMGEDAKVRSDWLPDDETLDAVLQSRDVSSYMEMRSSWKLAKPSLFGPNMSLGEDVIHVLVVVPEPDPLIVEQPIMAHQNLERAAKRQKVEEAPDIWMAALQEERVDTLPLDREGLQAHLERKLLVKIPITPRLSQLVTLHDTARKCSDIISKLFEPCEAFSVETGSIVGAVVKPITSGSESATEDTYHHLWDSLIATVLRQVSSGNFRRNSNASTSIRLYRPDICFYCANQNVCVFRGEEKSSGEMEVPLKELYEKLIWRYDDAPYVFGYAAVGFQVCLVAIRKDSTTSRGAKAEVINHYDLSELKGRLSFLLALLNMLTLFRPVVELIQPFSTPDYGIIRRSNGVSICFAEDGVIKEYPSNMPSREIINNLKKLHAQMKEHSVPNVVTLVKANLKKRHVLLSPIGIAAPPSDVKQLVTVLRDILTALVALHKLKLMHRDLRWENVLKYRQDHDQWFLIDFDEGASAPTTLGAMHLDPMSHAPEIASSHSVKVDIWGVGYLLRTATVPNQPHQLDAIREQCLQKSPSKRPTAASLLKAVQKLMVTLA</sequence>
<dbReference type="InterPro" id="IPR050538">
    <property type="entry name" value="MAP_kinase_kinase_kinase"/>
</dbReference>
<dbReference type="OrthoDB" id="2379186at2759"/>
<dbReference type="EMBL" id="QXFU01000636">
    <property type="protein sequence ID" value="KAE9026402.1"/>
    <property type="molecule type" value="Genomic_DNA"/>
</dbReference>
<dbReference type="AlphaFoldDB" id="A0A6A3M4I8"/>
<dbReference type="PANTHER" id="PTHR48016">
    <property type="entry name" value="MAP KINASE KINASE KINASE SSK2-RELATED-RELATED"/>
    <property type="match status" value="1"/>
</dbReference>
<dbReference type="GO" id="GO:0005576">
    <property type="term" value="C:extracellular region"/>
    <property type="evidence" value="ECO:0007669"/>
    <property type="project" value="UniProtKB-SubCell"/>
</dbReference>
<evidence type="ECO:0000313" key="12">
    <source>
        <dbReference type="Proteomes" id="UP000429607"/>
    </source>
</evidence>
<dbReference type="Proteomes" id="UP000435112">
    <property type="component" value="Unassembled WGS sequence"/>
</dbReference>
<dbReference type="GO" id="GO:0005524">
    <property type="term" value="F:ATP binding"/>
    <property type="evidence" value="ECO:0007669"/>
    <property type="project" value="UniProtKB-KW"/>
</dbReference>
<keyword evidence="7" id="KW-0067">ATP-binding</keyword>
<evidence type="ECO:0000313" key="14">
    <source>
        <dbReference type="Proteomes" id="UP000435112"/>
    </source>
</evidence>
<dbReference type="Gene3D" id="1.10.510.10">
    <property type="entry name" value="Transferase(Phosphotransferase) domain 1"/>
    <property type="match status" value="1"/>
</dbReference>
<name>A0A6A3M4I8_9STRA</name>
<dbReference type="EMBL" id="QXFV01000654">
    <property type="protein sequence ID" value="KAE9031838.1"/>
    <property type="molecule type" value="Genomic_DNA"/>
</dbReference>
<keyword evidence="4" id="KW-0808">Transferase</keyword>
<dbReference type="PROSITE" id="PS50011">
    <property type="entry name" value="PROTEIN_KINASE_DOM"/>
    <property type="match status" value="1"/>
</dbReference>
<evidence type="ECO:0000256" key="1">
    <source>
        <dbReference type="ARBA" id="ARBA00004340"/>
    </source>
</evidence>
<comment type="subcellular location">
    <subcellularLocation>
        <location evidence="1">Host cell</location>
    </subcellularLocation>
    <subcellularLocation>
        <location evidence="2">Secreted</location>
    </subcellularLocation>
</comment>
<evidence type="ECO:0000256" key="4">
    <source>
        <dbReference type="ARBA" id="ARBA00022679"/>
    </source>
</evidence>
<dbReference type="Pfam" id="PF00069">
    <property type="entry name" value="Pkinase"/>
    <property type="match status" value="1"/>
</dbReference>
<comment type="caution">
    <text evidence="9">The sequence shown here is derived from an EMBL/GenBank/DDBJ whole genome shotgun (WGS) entry which is preliminary data.</text>
</comment>
<dbReference type="PANTHER" id="PTHR48016:SF56">
    <property type="entry name" value="MAPKK KINASE"/>
    <property type="match status" value="1"/>
</dbReference>
<accession>A0A6A3M4I8</accession>
<proteinExistence type="predicted"/>
<dbReference type="Proteomes" id="UP000429607">
    <property type="component" value="Unassembled WGS sequence"/>
</dbReference>
<gene>
    <name evidence="10" type="ORF">PR001_g10882</name>
    <name evidence="9" type="ORF">PR002_g10918</name>
    <name evidence="11" type="ORF">PR003_g11310</name>
</gene>
<dbReference type="SUPFAM" id="SSF56112">
    <property type="entry name" value="Protein kinase-like (PK-like)"/>
    <property type="match status" value="1"/>
</dbReference>
<dbReference type="Pfam" id="PF20147">
    <property type="entry name" value="Crinkler"/>
    <property type="match status" value="1"/>
</dbReference>
<evidence type="ECO:0000256" key="6">
    <source>
        <dbReference type="ARBA" id="ARBA00022777"/>
    </source>
</evidence>
<evidence type="ECO:0000259" key="8">
    <source>
        <dbReference type="PROSITE" id="PS50011"/>
    </source>
</evidence>
<organism evidence="9 14">
    <name type="scientific">Phytophthora rubi</name>
    <dbReference type="NCBI Taxonomy" id="129364"/>
    <lineage>
        <taxon>Eukaryota</taxon>
        <taxon>Sar</taxon>
        <taxon>Stramenopiles</taxon>
        <taxon>Oomycota</taxon>
        <taxon>Peronosporomycetes</taxon>
        <taxon>Peronosporales</taxon>
        <taxon>Peronosporaceae</taxon>
        <taxon>Phytophthora</taxon>
    </lineage>
</organism>
<keyword evidence="6" id="KW-0418">Kinase</keyword>
<evidence type="ECO:0000256" key="5">
    <source>
        <dbReference type="ARBA" id="ARBA00022741"/>
    </source>
</evidence>
<dbReference type="EMBL" id="QXFT01000647">
    <property type="protein sequence ID" value="KAE9338830.1"/>
    <property type="molecule type" value="Genomic_DNA"/>
</dbReference>
<dbReference type="Proteomes" id="UP000434957">
    <property type="component" value="Unassembled WGS sequence"/>
</dbReference>
<evidence type="ECO:0000313" key="9">
    <source>
        <dbReference type="EMBL" id="KAE9026402.1"/>
    </source>
</evidence>
<keyword evidence="5" id="KW-0547">Nucleotide-binding</keyword>
<evidence type="ECO:0000256" key="2">
    <source>
        <dbReference type="ARBA" id="ARBA00004613"/>
    </source>
</evidence>
<dbReference type="GO" id="GO:0004672">
    <property type="term" value="F:protein kinase activity"/>
    <property type="evidence" value="ECO:0007669"/>
    <property type="project" value="InterPro"/>
</dbReference>
<evidence type="ECO:0000313" key="10">
    <source>
        <dbReference type="EMBL" id="KAE9031838.1"/>
    </source>
</evidence>
<dbReference type="SMART" id="SM00220">
    <property type="entry name" value="S_TKc"/>
    <property type="match status" value="1"/>
</dbReference>
<dbReference type="InterPro" id="IPR045379">
    <property type="entry name" value="Crinkler_N"/>
</dbReference>
<evidence type="ECO:0000256" key="7">
    <source>
        <dbReference type="ARBA" id="ARBA00022840"/>
    </source>
</evidence>
<dbReference type="GO" id="GO:0043657">
    <property type="term" value="C:host cell"/>
    <property type="evidence" value="ECO:0007669"/>
    <property type="project" value="UniProtKB-SubCell"/>
</dbReference>
<keyword evidence="13" id="KW-1185">Reference proteome</keyword>
<reference evidence="12 14" key="1">
    <citation type="submission" date="2018-09" db="EMBL/GenBank/DDBJ databases">
        <title>Genomic investigation of the strawberry pathogen Phytophthora fragariae indicates pathogenicity is determined by transcriptional variation in three key races.</title>
        <authorList>
            <person name="Adams T.M."/>
            <person name="Armitage A.D."/>
            <person name="Sobczyk M.K."/>
            <person name="Bates H.J."/>
            <person name="Dunwell J.M."/>
            <person name="Nellist C.F."/>
            <person name="Harrison R.J."/>
        </authorList>
    </citation>
    <scope>NUCLEOTIDE SEQUENCE [LARGE SCALE GENOMIC DNA]</scope>
    <source>
        <strain evidence="10 12">SCRP249</strain>
        <strain evidence="9 14">SCRP324</strain>
        <strain evidence="11 13">SCRP333</strain>
    </source>
</reference>
<feature type="domain" description="Protein kinase" evidence="8">
    <location>
        <begin position="257"/>
        <end position="608"/>
    </location>
</feature>
<keyword evidence="3" id="KW-0964">Secreted</keyword>
<protein>
    <recommendedName>
        <fullName evidence="8">Protein kinase domain-containing protein</fullName>
    </recommendedName>
</protein>
<evidence type="ECO:0000313" key="11">
    <source>
        <dbReference type="EMBL" id="KAE9338830.1"/>
    </source>
</evidence>
<evidence type="ECO:0000313" key="13">
    <source>
        <dbReference type="Proteomes" id="UP000434957"/>
    </source>
</evidence>
<dbReference type="InterPro" id="IPR011009">
    <property type="entry name" value="Kinase-like_dom_sf"/>
</dbReference>
<dbReference type="InterPro" id="IPR000719">
    <property type="entry name" value="Prot_kinase_dom"/>
</dbReference>
<evidence type="ECO:0000256" key="3">
    <source>
        <dbReference type="ARBA" id="ARBA00022525"/>
    </source>
</evidence>